<comment type="caution">
    <text evidence="1">The sequence shown here is derived from an EMBL/GenBank/DDBJ whole genome shotgun (WGS) entry which is preliminary data.</text>
</comment>
<protein>
    <submittedName>
        <fullName evidence="1">Uncharacterized protein</fullName>
    </submittedName>
</protein>
<dbReference type="Proteomes" id="UP000625210">
    <property type="component" value="Unassembled WGS sequence"/>
</dbReference>
<reference evidence="1" key="2">
    <citation type="submission" date="2020-09" db="EMBL/GenBank/DDBJ databases">
        <authorList>
            <person name="Sun Q."/>
            <person name="Zhou Y."/>
        </authorList>
    </citation>
    <scope>NUCLEOTIDE SEQUENCE</scope>
    <source>
        <strain evidence="1">CGMCC 1.15179</strain>
    </source>
</reference>
<dbReference type="EMBL" id="BMHQ01000002">
    <property type="protein sequence ID" value="GGE07647.1"/>
    <property type="molecule type" value="Genomic_DNA"/>
</dbReference>
<dbReference type="RefSeq" id="WP_229751793.1">
    <property type="nucleotide sequence ID" value="NZ_BMHQ01000002.1"/>
</dbReference>
<sequence length="62" mass="7057">MHPTTSVSLSNQHVIRLIDLWRKIDWFPGEEETRLYFAAGGKGKGYVGKYGKLIASGFLFRL</sequence>
<reference evidence="1" key="1">
    <citation type="journal article" date="2014" name="Int. J. Syst. Evol. Microbiol.">
        <title>Complete genome sequence of Corynebacterium casei LMG S-19264T (=DSM 44701T), isolated from a smear-ripened cheese.</title>
        <authorList>
            <consortium name="US DOE Joint Genome Institute (JGI-PGF)"/>
            <person name="Walter F."/>
            <person name="Albersmeier A."/>
            <person name="Kalinowski J."/>
            <person name="Ruckert C."/>
        </authorList>
    </citation>
    <scope>NUCLEOTIDE SEQUENCE</scope>
    <source>
        <strain evidence="1">CGMCC 1.15179</strain>
    </source>
</reference>
<keyword evidence="2" id="KW-1185">Reference proteome</keyword>
<proteinExistence type="predicted"/>
<gene>
    <name evidence="1" type="ORF">GCM10011571_06100</name>
</gene>
<evidence type="ECO:0000313" key="1">
    <source>
        <dbReference type="EMBL" id="GGE07647.1"/>
    </source>
</evidence>
<evidence type="ECO:0000313" key="2">
    <source>
        <dbReference type="Proteomes" id="UP000625210"/>
    </source>
</evidence>
<name>A0A8J2VDB6_9BACL</name>
<dbReference type="AlphaFoldDB" id="A0A8J2VDB6"/>
<organism evidence="1 2">
    <name type="scientific">Marinithermofilum abyssi</name>
    <dbReference type="NCBI Taxonomy" id="1571185"/>
    <lineage>
        <taxon>Bacteria</taxon>
        <taxon>Bacillati</taxon>
        <taxon>Bacillota</taxon>
        <taxon>Bacilli</taxon>
        <taxon>Bacillales</taxon>
        <taxon>Thermoactinomycetaceae</taxon>
        <taxon>Marinithermofilum</taxon>
    </lineage>
</organism>
<accession>A0A8J2VDB6</accession>